<dbReference type="Proteomes" id="UP000257648">
    <property type="component" value="Segment"/>
</dbReference>
<dbReference type="GO" id="GO:0019072">
    <property type="term" value="P:viral genome packaging"/>
    <property type="evidence" value="ECO:0007669"/>
    <property type="project" value="UniProtKB-UniRule"/>
</dbReference>
<dbReference type="EMBL" id="MH412654">
    <property type="protein sequence ID" value="AXQ70579.1"/>
    <property type="molecule type" value="Genomic_DNA"/>
</dbReference>
<evidence type="ECO:0000256" key="1">
    <source>
        <dbReference type="HAMAP-Rule" id="MF_04114"/>
    </source>
</evidence>
<comment type="function">
    <text evidence="1">Forms the portal vertex of the capsid. This portal plays critical roles in head assembly, genome packaging, neck/tail attachment, and genome ejection. The portal protein multimerizes as a single ring-shaped homododecamer arranged around a central channel. Binds to the terminase subunits to form the packaging machine.</text>
</comment>
<keyword evidence="1" id="KW-1162">Viral penetration into host cytoplasm</keyword>
<dbReference type="GO" id="GO:0099000">
    <property type="term" value="P:symbiont genome ejection through host cell envelope, contractile tail mechanism"/>
    <property type="evidence" value="ECO:0007669"/>
    <property type="project" value="UniProtKB-UniRule"/>
</dbReference>
<organism evidence="3 4">
    <name type="scientific">Synechococcus phage S-T4</name>
    <dbReference type="NCBI Taxonomy" id="2268578"/>
    <lineage>
        <taxon>Viruses</taxon>
        <taxon>Duplodnaviria</taxon>
        <taxon>Heunggongvirae</taxon>
        <taxon>Uroviricota</taxon>
        <taxon>Caudoviricetes</taxon>
        <taxon>Pantevenvirales</taxon>
        <taxon>Kyanoviridae</taxon>
        <taxon>Tamkungvirus</taxon>
        <taxon>Tamkungvirus ST4</taxon>
    </lineage>
</organism>
<keyword evidence="1" id="KW-1160">Virus entry into host cell</keyword>
<keyword evidence="1" id="KW-0167">Capsid protein</keyword>
<dbReference type="HAMAP" id="MF_04114">
    <property type="entry name" value="PORTAL_T4"/>
    <property type="match status" value="1"/>
</dbReference>
<dbReference type="GO" id="GO:0019028">
    <property type="term" value="C:viral capsid"/>
    <property type="evidence" value="ECO:0007669"/>
    <property type="project" value="UniProtKB-UniRule"/>
</dbReference>
<evidence type="ECO:0000313" key="3">
    <source>
        <dbReference type="EMBL" id="AXQ70579.1"/>
    </source>
</evidence>
<dbReference type="GeneID" id="55001960"/>
<reference evidence="4" key="1">
    <citation type="submission" date="2018-05" db="EMBL/GenBank/DDBJ databases">
        <authorList>
            <person name="You S."/>
        </authorList>
    </citation>
    <scope>NUCLEOTIDE SEQUENCE [LARGE SCALE GENOMIC DNA]</scope>
</reference>
<dbReference type="RefSeq" id="YP_009810938.1">
    <property type="nucleotide sequence ID" value="NC_048049.1"/>
</dbReference>
<keyword evidence="4" id="KW-1185">Reference proteome</keyword>
<comment type="similarity">
    <text evidence="1">Belongs to the Tevenvirinae portal protein family.</text>
</comment>
<keyword evidence="1" id="KW-0231">Viral genome packaging</keyword>
<comment type="subcellular location">
    <subcellularLocation>
        <location evidence="1">Virion</location>
    </subcellularLocation>
    <text evidence="1">Located at a unique 5-fold vertex of the icosahedral capsid.</text>
</comment>
<keyword evidence="1" id="KW-1242">Viral contractile tail ejection system</keyword>
<comment type="subunit">
    <text evidence="1">Homododecamer. Interacts with the large terminase subunit. Interacts with the major capsid protein. Interacts with the capsid vertex protein.</text>
</comment>
<feature type="region of interest" description="Disordered" evidence="2">
    <location>
        <begin position="505"/>
        <end position="550"/>
    </location>
</feature>
<dbReference type="Pfam" id="PF07230">
    <property type="entry name" value="Portal_T4"/>
    <property type="match status" value="1"/>
</dbReference>
<evidence type="ECO:0000256" key="2">
    <source>
        <dbReference type="SAM" id="MobiDB-lite"/>
    </source>
</evidence>
<keyword evidence="1" id="KW-0118">Viral capsid assembly</keyword>
<sequence>MARLFGFSIEDSEKKSKGIVSPVPQNNEDGVDHYIASNFYGQYLDLEGVYKSEFELVKRYREMALHPEADTAIEDVVNEAIVSDLNDTPVTINLDNLPASDGIKKRIREEFKNIKDLLNFDAKSHEIFRNWYVDGRLYYHKVIDIKNPHEGIKELRYIDPLKMRYVREEKKKQEGNAIFRQPNGVNPNEVVQFPEIEEYFMYTPRPTYAGGVGSKYSGTKGIKFAKDAITYCTSGLVDRNKGVVLSYLHKAIKSLNQLRMIEDSLVIYRLSRAPERRIFYIDVGNLPKIKAEQYLRDVMNRYRNKLTYDASTGEVRDDKKYMSMLEDFWLPRREGGRGTEISTLPGGQNLGELSDVQYFQKKLYRSLGVPESRIAAEGGFNLGRSSEILRDELKFSKFVGRLRKRFSNMFIDMLKTQCLLKNICTPQDWKMLEEHIQFDYMYDNHFAELKEKELLEGRLSLAQLAEPYLGKYYSVEYLRRKVLRQTDEEIIEIDEQIQDEIEKGILPDPNAPVDEFGNPIPEDPNMMGEIPQDEEINAGPTEADMRGGEI</sequence>
<keyword evidence="1" id="KW-1171">Viral genome ejection through host cell envelope</keyword>
<dbReference type="GO" id="GO:0019076">
    <property type="term" value="P:viral release from host cell"/>
    <property type="evidence" value="ECO:0007669"/>
    <property type="project" value="UniProtKB-UniRule"/>
</dbReference>
<proteinExistence type="inferred from homology"/>
<dbReference type="InterPro" id="IPR010823">
    <property type="entry name" value="Portal_Gp20"/>
</dbReference>
<evidence type="ECO:0000313" key="4">
    <source>
        <dbReference type="Proteomes" id="UP000257648"/>
    </source>
</evidence>
<keyword evidence="1" id="KW-0946">Virion</keyword>
<keyword evidence="1" id="KW-1188">Viral release from host cell</keyword>
<accession>A0A385EHV1</accession>
<protein>
    <recommendedName>
        <fullName evidence="1">Portal protein</fullName>
    </recommendedName>
    <alternativeName>
        <fullName evidence="1">gp20</fullName>
    </alternativeName>
</protein>
<name>A0A385EHV1_9CAUD</name>
<dbReference type="KEGG" id="vg:55001960"/>